<dbReference type="SUPFAM" id="SSF81345">
    <property type="entry name" value="ABC transporter involved in vitamin B12 uptake, BtuC"/>
    <property type="match status" value="2"/>
</dbReference>
<dbReference type="OrthoDB" id="9782305at2"/>
<dbReference type="InterPro" id="IPR037294">
    <property type="entry name" value="ABC_BtuC-like"/>
</dbReference>
<proteinExistence type="inferred from homology"/>
<protein>
    <submittedName>
        <fullName evidence="9">Iron-hydroxamate transporter permease subunit</fullName>
    </submittedName>
</protein>
<keyword evidence="6 8" id="KW-1133">Transmembrane helix</keyword>
<dbReference type="PANTHER" id="PTHR30472">
    <property type="entry name" value="FERRIC ENTEROBACTIN TRANSPORT SYSTEM PERMEASE PROTEIN"/>
    <property type="match status" value="1"/>
</dbReference>
<keyword evidence="5 8" id="KW-0812">Transmembrane</keyword>
<sequence length="702" mass="70126">MSTTRVPASVPVSRPDAPCTEARRGAAGGVAVLVALLVAVVVVGVWHLTQGTSGVGPADLWRALSGARESVGGVPVTDVLTGSRLPRLAAGIGVGVALGVAGALLQSVTRNALAAPDTLAVTAGAYFALTAVAAFGLAVPLWASGAVAFAGGLVAAAVVLGLAGRAAGTATTRLVLAGSAIALALDAATAMLLILFEEKTTGLFAWGSGSLAQLNIDASLRAAPVVVAVLCVALLLSRRLDVLGLGDDAASSLGVPIRSTRVVAVACAVLLTAVSVTLAGPIAFVGLGAPVLARLIAGRVRVLNRHVLLIPASGLLGALLVLLADAVVRAILGAEGAASIPTGVPTALLGGVLIVVLAMRLRDAGSAGLQHARIAIRSRRRFLVVLLAAAALLVGAVVTGLLAGSLWLRTGDITLWLQGLAPDLVGRALDERAPRVAAAVLAGAALGLAGCVVQGTVRNPLAEPGILGITAGAGVGAVVVVTSGLPGALLVVLAVAAGLATFALIAVLAWRGGLLPDRFVLVGIGCGYGLSAVSTFLLLRSDPWQTPRILTWLSGTTYGRTLSDVVPVAAVLVVAVPLLLGMRRRLDLLAVDEDTPRVLGIRVERTRFGVLAVAAVLAAVSVVAVGVVGFVGLVAPHLARGLVGVGHGRVVPASMLLGGLLVCVADTLGRTVIAPAQLPAGLMIALVGAPYFVWLLRRTRTA</sequence>
<feature type="transmembrane region" description="Helical" evidence="8">
    <location>
        <begin position="141"/>
        <end position="162"/>
    </location>
</feature>
<feature type="transmembrane region" description="Helical" evidence="8">
    <location>
        <begin position="382"/>
        <end position="408"/>
    </location>
</feature>
<feature type="transmembrane region" description="Helical" evidence="8">
    <location>
        <begin position="174"/>
        <end position="196"/>
    </location>
</feature>
<feature type="transmembrane region" description="Helical" evidence="8">
    <location>
        <begin position="559"/>
        <end position="580"/>
    </location>
</feature>
<feature type="transmembrane region" description="Helical" evidence="8">
    <location>
        <begin position="338"/>
        <end position="361"/>
    </location>
</feature>
<dbReference type="CDD" id="cd06550">
    <property type="entry name" value="TM_ABC_iron-siderophores_like"/>
    <property type="match status" value="2"/>
</dbReference>
<comment type="subcellular location">
    <subcellularLocation>
        <location evidence="1">Cell membrane</location>
        <topology evidence="1">Multi-pass membrane protein</topology>
    </subcellularLocation>
</comment>
<feature type="transmembrane region" description="Helical" evidence="8">
    <location>
        <begin position="308"/>
        <end position="332"/>
    </location>
</feature>
<evidence type="ECO:0000256" key="5">
    <source>
        <dbReference type="ARBA" id="ARBA00022692"/>
    </source>
</evidence>
<dbReference type="Pfam" id="PF01032">
    <property type="entry name" value="FecCD"/>
    <property type="match status" value="2"/>
</dbReference>
<comment type="similarity">
    <text evidence="2">Belongs to the binding-protein-dependent transport system permease family. FecCD subfamily.</text>
</comment>
<dbReference type="AlphaFoldDB" id="A0A511DC28"/>
<feature type="transmembrane region" description="Helical" evidence="8">
    <location>
        <begin position="88"/>
        <end position="105"/>
    </location>
</feature>
<evidence type="ECO:0000313" key="10">
    <source>
        <dbReference type="Proteomes" id="UP000321685"/>
    </source>
</evidence>
<accession>A0A511DC28</accession>
<organism evidence="9 10">
    <name type="scientific">Pseudonocardia sulfidoxydans NBRC 16205</name>
    <dbReference type="NCBI Taxonomy" id="1223511"/>
    <lineage>
        <taxon>Bacteria</taxon>
        <taxon>Bacillati</taxon>
        <taxon>Actinomycetota</taxon>
        <taxon>Actinomycetes</taxon>
        <taxon>Pseudonocardiales</taxon>
        <taxon>Pseudonocardiaceae</taxon>
        <taxon>Pseudonocardia</taxon>
    </lineage>
</organism>
<dbReference type="RefSeq" id="WP_147103473.1">
    <property type="nucleotide sequence ID" value="NZ_BJVJ01000008.1"/>
</dbReference>
<feature type="transmembrane region" description="Helical" evidence="8">
    <location>
        <begin position="676"/>
        <end position="696"/>
    </location>
</feature>
<keyword evidence="7 8" id="KW-0472">Membrane</keyword>
<comment type="caution">
    <text evidence="9">The sequence shown here is derived from an EMBL/GenBank/DDBJ whole genome shotgun (WGS) entry which is preliminary data.</text>
</comment>
<dbReference type="NCBIfam" id="NF007867">
    <property type="entry name" value="PRK10577.1-3"/>
    <property type="match status" value="1"/>
</dbReference>
<keyword evidence="10" id="KW-1185">Reference proteome</keyword>
<evidence type="ECO:0000256" key="4">
    <source>
        <dbReference type="ARBA" id="ARBA00022475"/>
    </source>
</evidence>
<keyword evidence="3" id="KW-0813">Transport</keyword>
<dbReference type="InterPro" id="IPR000522">
    <property type="entry name" value="ABC_transptr_permease_BtuC"/>
</dbReference>
<feature type="transmembrane region" description="Helical" evidence="8">
    <location>
        <begin position="519"/>
        <end position="539"/>
    </location>
</feature>
<dbReference type="EMBL" id="BJVJ01000008">
    <property type="protein sequence ID" value="GEL22359.1"/>
    <property type="molecule type" value="Genomic_DNA"/>
</dbReference>
<evidence type="ECO:0000256" key="7">
    <source>
        <dbReference type="ARBA" id="ARBA00023136"/>
    </source>
</evidence>
<feature type="transmembrane region" description="Helical" evidence="8">
    <location>
        <begin position="436"/>
        <end position="453"/>
    </location>
</feature>
<feature type="transmembrane region" description="Helical" evidence="8">
    <location>
        <begin position="608"/>
        <end position="635"/>
    </location>
</feature>
<evidence type="ECO:0000256" key="8">
    <source>
        <dbReference type="SAM" id="Phobius"/>
    </source>
</evidence>
<reference evidence="9 10" key="1">
    <citation type="submission" date="2019-07" db="EMBL/GenBank/DDBJ databases">
        <title>Whole genome shotgun sequence of Pseudonocardia sulfidoxydans NBRC 16205.</title>
        <authorList>
            <person name="Hosoyama A."/>
            <person name="Uohara A."/>
            <person name="Ohji S."/>
            <person name="Ichikawa N."/>
        </authorList>
    </citation>
    <scope>NUCLEOTIDE SEQUENCE [LARGE SCALE GENOMIC DNA]</scope>
    <source>
        <strain evidence="9 10">NBRC 16205</strain>
    </source>
</reference>
<dbReference type="PANTHER" id="PTHR30472:SF37">
    <property type="entry name" value="FE(3+) DICITRATE TRANSPORT SYSTEM PERMEASE PROTEIN FECD-RELATED"/>
    <property type="match status" value="1"/>
</dbReference>
<feature type="transmembrane region" description="Helical" evidence="8">
    <location>
        <begin position="465"/>
        <end position="482"/>
    </location>
</feature>
<evidence type="ECO:0000256" key="6">
    <source>
        <dbReference type="ARBA" id="ARBA00022989"/>
    </source>
</evidence>
<feature type="transmembrane region" description="Helical" evidence="8">
    <location>
        <begin position="117"/>
        <end position="135"/>
    </location>
</feature>
<feature type="transmembrane region" description="Helical" evidence="8">
    <location>
        <begin position="278"/>
        <end position="296"/>
    </location>
</feature>
<dbReference type="GO" id="GO:0022857">
    <property type="term" value="F:transmembrane transporter activity"/>
    <property type="evidence" value="ECO:0007669"/>
    <property type="project" value="InterPro"/>
</dbReference>
<dbReference type="GO" id="GO:0005886">
    <property type="term" value="C:plasma membrane"/>
    <property type="evidence" value="ECO:0007669"/>
    <property type="project" value="UniProtKB-SubCell"/>
</dbReference>
<dbReference type="Proteomes" id="UP000321685">
    <property type="component" value="Unassembled WGS sequence"/>
</dbReference>
<evidence type="ECO:0000256" key="2">
    <source>
        <dbReference type="ARBA" id="ARBA00007935"/>
    </source>
</evidence>
<evidence type="ECO:0000256" key="3">
    <source>
        <dbReference type="ARBA" id="ARBA00022448"/>
    </source>
</evidence>
<dbReference type="Gene3D" id="1.10.3470.10">
    <property type="entry name" value="ABC transporter involved in vitamin B12 uptake, BtuC"/>
    <property type="match status" value="2"/>
</dbReference>
<feature type="transmembrane region" description="Helical" evidence="8">
    <location>
        <begin position="488"/>
        <end position="510"/>
    </location>
</feature>
<gene>
    <name evidence="9" type="ORF">PSU4_13130</name>
</gene>
<keyword evidence="4" id="KW-1003">Cell membrane</keyword>
<feature type="transmembrane region" description="Helical" evidence="8">
    <location>
        <begin position="30"/>
        <end position="49"/>
    </location>
</feature>
<name>A0A511DC28_9PSEU</name>
<evidence type="ECO:0000256" key="1">
    <source>
        <dbReference type="ARBA" id="ARBA00004651"/>
    </source>
</evidence>
<dbReference type="GO" id="GO:0033214">
    <property type="term" value="P:siderophore-iron import into cell"/>
    <property type="evidence" value="ECO:0007669"/>
    <property type="project" value="TreeGrafter"/>
</dbReference>
<evidence type="ECO:0000313" key="9">
    <source>
        <dbReference type="EMBL" id="GEL22359.1"/>
    </source>
</evidence>